<evidence type="ECO:0000256" key="2">
    <source>
        <dbReference type="ARBA" id="ARBA00022898"/>
    </source>
</evidence>
<organism evidence="5 6">
    <name type="scientific">Eiseniibacteriota bacterium</name>
    <dbReference type="NCBI Taxonomy" id="2212470"/>
    <lineage>
        <taxon>Bacteria</taxon>
        <taxon>Candidatus Eiseniibacteriota</taxon>
    </lineage>
</organism>
<evidence type="ECO:0000256" key="1">
    <source>
        <dbReference type="ARBA" id="ARBA00001933"/>
    </source>
</evidence>
<dbReference type="PANTHER" id="PTHR30511">
    <property type="entry name" value="ALANINE RACEMASE"/>
    <property type="match status" value="1"/>
</dbReference>
<dbReference type="Pfam" id="PF01168">
    <property type="entry name" value="Ala_racemase_N"/>
    <property type="match status" value="1"/>
</dbReference>
<dbReference type="Gene3D" id="3.20.20.10">
    <property type="entry name" value="Alanine racemase"/>
    <property type="match status" value="1"/>
</dbReference>
<keyword evidence="3 5" id="KW-0413">Isomerase</keyword>
<name>A0A948W5S8_UNCEI</name>
<proteinExistence type="predicted"/>
<comment type="caution">
    <text evidence="5">The sequence shown here is derived from an EMBL/GenBank/DDBJ whole genome shotgun (WGS) entry which is preliminary data.</text>
</comment>
<comment type="cofactor">
    <cofactor evidence="1">
        <name>pyridoxal 5'-phosphate</name>
        <dbReference type="ChEBI" id="CHEBI:597326"/>
    </cofactor>
</comment>
<dbReference type="GO" id="GO:0030170">
    <property type="term" value="F:pyridoxal phosphate binding"/>
    <property type="evidence" value="ECO:0007669"/>
    <property type="project" value="TreeGrafter"/>
</dbReference>
<dbReference type="SUPFAM" id="SSF51419">
    <property type="entry name" value="PLP-binding barrel"/>
    <property type="match status" value="1"/>
</dbReference>
<dbReference type="AlphaFoldDB" id="A0A948W5S8"/>
<dbReference type="EMBL" id="JAHJDP010000019">
    <property type="protein sequence ID" value="MBU2689876.1"/>
    <property type="molecule type" value="Genomic_DNA"/>
</dbReference>
<dbReference type="Proteomes" id="UP000777784">
    <property type="component" value="Unassembled WGS sequence"/>
</dbReference>
<evidence type="ECO:0000256" key="3">
    <source>
        <dbReference type="ARBA" id="ARBA00023235"/>
    </source>
</evidence>
<protein>
    <submittedName>
        <fullName evidence="5">Alanine racemase</fullName>
        <ecNumber evidence="5">5.1.1.1</ecNumber>
    </submittedName>
</protein>
<reference evidence="5" key="1">
    <citation type="submission" date="2021-05" db="EMBL/GenBank/DDBJ databases">
        <title>Energy efficiency and biological interactions define the core microbiome of deep oligotrophic groundwater.</title>
        <authorList>
            <person name="Mehrshad M."/>
            <person name="Lopez-Fernandez M."/>
            <person name="Bell E."/>
            <person name="Bernier-Latmani R."/>
            <person name="Bertilsson S."/>
            <person name="Dopson M."/>
        </authorList>
    </citation>
    <scope>NUCLEOTIDE SEQUENCE</scope>
    <source>
        <strain evidence="5">Modern_marine.mb.64</strain>
    </source>
</reference>
<feature type="domain" description="Alanine racemase N-terminal" evidence="4">
    <location>
        <begin position="6"/>
        <end position="225"/>
    </location>
</feature>
<dbReference type="GO" id="GO:0008784">
    <property type="term" value="F:alanine racemase activity"/>
    <property type="evidence" value="ECO:0007669"/>
    <property type="project" value="UniProtKB-EC"/>
</dbReference>
<evidence type="ECO:0000313" key="6">
    <source>
        <dbReference type="Proteomes" id="UP000777784"/>
    </source>
</evidence>
<dbReference type="PANTHER" id="PTHR30511:SF3">
    <property type="entry name" value="LYSINE RACEMASE"/>
    <property type="match status" value="1"/>
</dbReference>
<dbReference type="InterPro" id="IPR001608">
    <property type="entry name" value="Ala_racemase_N"/>
</dbReference>
<sequence length="390" mass="43022">MTRVVINLRALRHNLNTVDKWMQGSGAQWTLVTKVLCGHEATLRALHNTGVQSMGESRLENLRAIRSIAPEVETWYLRVPALASISDVIDLATVTLNTEDETIHALNEEAKRRGRIHRIIIMIELGDLREGILPGSLINFYNHIFQLDHIDVLGIGANLGCLAGAVPNVDQYMQLIMYRELLELKFGQKLPFISAGTSATLPLVLDGQLPEAVNHFRIGEAVFLGTDLVNGGLLPELRNDVFTLEAEITEIKRKSLFSDVETAEIGPFKKEYAEEFRPGQRGYRALVNVGELDTEVSGLIPENPNFHIAGASSDVSVVNVGDSPGGLSVGDVMCFRMTYSALVRIMANKYVDVDVEPSLKEYIALQDDEPEIPILPVLDCSETINEPGPK</sequence>
<accession>A0A948W5S8</accession>
<keyword evidence="2" id="KW-0663">Pyridoxal phosphate</keyword>
<dbReference type="EC" id="5.1.1.1" evidence="5"/>
<dbReference type="GO" id="GO:0005829">
    <property type="term" value="C:cytosol"/>
    <property type="evidence" value="ECO:0007669"/>
    <property type="project" value="TreeGrafter"/>
</dbReference>
<dbReference type="InterPro" id="IPR029066">
    <property type="entry name" value="PLP-binding_barrel"/>
</dbReference>
<evidence type="ECO:0000313" key="5">
    <source>
        <dbReference type="EMBL" id="MBU2689876.1"/>
    </source>
</evidence>
<evidence type="ECO:0000259" key="4">
    <source>
        <dbReference type="Pfam" id="PF01168"/>
    </source>
</evidence>
<gene>
    <name evidence="5" type="ORF">KJ970_03040</name>
</gene>
<dbReference type="InterPro" id="IPR000821">
    <property type="entry name" value="Ala_racemase"/>
</dbReference>